<dbReference type="Gene3D" id="4.10.280.10">
    <property type="entry name" value="Helix-loop-helix DNA-binding domain"/>
    <property type="match status" value="1"/>
</dbReference>
<dbReference type="InterPro" id="IPR036638">
    <property type="entry name" value="HLH_DNA-bd_sf"/>
</dbReference>
<evidence type="ECO:0000313" key="8">
    <source>
        <dbReference type="Proteomes" id="UP000237347"/>
    </source>
</evidence>
<dbReference type="CDD" id="cd11452">
    <property type="entry name" value="bHLH_AtNAI1_like"/>
    <property type="match status" value="1"/>
</dbReference>
<keyword evidence="8" id="KW-1185">Reference proteome</keyword>
<keyword evidence="2" id="KW-0805">Transcription regulation</keyword>
<organism evidence="7 8">
    <name type="scientific">Quercus suber</name>
    <name type="common">Cork oak</name>
    <dbReference type="NCBI Taxonomy" id="58331"/>
    <lineage>
        <taxon>Eukaryota</taxon>
        <taxon>Viridiplantae</taxon>
        <taxon>Streptophyta</taxon>
        <taxon>Embryophyta</taxon>
        <taxon>Tracheophyta</taxon>
        <taxon>Spermatophyta</taxon>
        <taxon>Magnoliopsida</taxon>
        <taxon>eudicotyledons</taxon>
        <taxon>Gunneridae</taxon>
        <taxon>Pentapetalae</taxon>
        <taxon>rosids</taxon>
        <taxon>fabids</taxon>
        <taxon>Fagales</taxon>
        <taxon>Fagaceae</taxon>
        <taxon>Quercus</taxon>
    </lineage>
</organism>
<keyword evidence="4" id="KW-0539">Nucleus</keyword>
<accession>A0AAW0JZQ6</accession>
<dbReference type="InterPro" id="IPR011598">
    <property type="entry name" value="bHLH_dom"/>
</dbReference>
<keyword evidence="3" id="KW-0804">Transcription</keyword>
<protein>
    <submittedName>
        <fullName evidence="7">Transcription factor bhlh25</fullName>
    </submittedName>
</protein>
<comment type="subcellular location">
    <subcellularLocation>
        <location evidence="1">Nucleus</location>
    </subcellularLocation>
</comment>
<dbReference type="EMBL" id="PKMF04000430">
    <property type="protein sequence ID" value="KAK7832035.1"/>
    <property type="molecule type" value="Genomic_DNA"/>
</dbReference>
<dbReference type="PANTHER" id="PTHR45959:SF2">
    <property type="entry name" value="BHLH TRANSCRIPTION FACTOR"/>
    <property type="match status" value="1"/>
</dbReference>
<evidence type="ECO:0000256" key="3">
    <source>
        <dbReference type="ARBA" id="ARBA00023163"/>
    </source>
</evidence>
<dbReference type="GO" id="GO:0005634">
    <property type="term" value="C:nucleus"/>
    <property type="evidence" value="ECO:0007669"/>
    <property type="project" value="UniProtKB-SubCell"/>
</dbReference>
<evidence type="ECO:0000256" key="5">
    <source>
        <dbReference type="SAM" id="MobiDB-lite"/>
    </source>
</evidence>
<evidence type="ECO:0000256" key="4">
    <source>
        <dbReference type="ARBA" id="ARBA00023242"/>
    </source>
</evidence>
<evidence type="ECO:0000313" key="7">
    <source>
        <dbReference type="EMBL" id="KAK7832035.1"/>
    </source>
</evidence>
<feature type="domain" description="BHLH" evidence="6">
    <location>
        <begin position="362"/>
        <end position="411"/>
    </location>
</feature>
<dbReference type="InterPro" id="IPR054502">
    <property type="entry name" value="bHLH-TF_ACT-like_plant"/>
</dbReference>
<dbReference type="GO" id="GO:0046983">
    <property type="term" value="F:protein dimerization activity"/>
    <property type="evidence" value="ECO:0007669"/>
    <property type="project" value="InterPro"/>
</dbReference>
<feature type="region of interest" description="Disordered" evidence="5">
    <location>
        <begin position="70"/>
        <end position="90"/>
    </location>
</feature>
<gene>
    <name evidence="7" type="primary">BHLH25_0</name>
    <name evidence="7" type="ORF">CFP56_026716</name>
</gene>
<name>A0AAW0JZQ6_QUESU</name>
<dbReference type="PANTHER" id="PTHR45959">
    <property type="entry name" value="BHLH TRANSCRIPTION FACTOR"/>
    <property type="match status" value="1"/>
</dbReference>
<proteinExistence type="predicted"/>
<dbReference type="AlphaFoldDB" id="A0AAW0JZQ6"/>
<sequence length="563" mass="63660">MEISSVKWLSDLGMDEYNYIHQSHMNTLDGFTTHDMATAMVENFQQSLSSESYSSYPTFTEKATTTLSNTSAETYQRPAKQPKTNSWDSCITDHVSPKPSSSSHILSFENSISMLTNPQEFYGSHDSSLKLNNEMVSQANIHFPPLISKDSFENQDYAPKASLQGIKRTYSSMTRNPSNAQDHIIAERRRREKLGERMDEYNYIHQSHMNTLDGFTTHDMATAMVENFQQSLSSESYSSYPTFTEKATTTLSNTSAETYQRPAKQPKTNSWDSCITDHVSPKPSSSSHILSFENSISMLTNPQEFYGSHDSSLKLNNEMVSQANIHFPPLISKDSFENQDYAPKASLQGIKRTYSSMTRNPSNAQDHIIAERRRREKLGERFIALSAIVPGLKKMDKASVLAEAINYVKELQERIKLFEEQTKKRTVESVVFVKKSQLSADDDTSSCNENSDNYSDEALLEIEARISEKDVLIRIHCEKQKGAIVKILSEIEKLHLIVVNSSVLPFGNSTFDITIIAQKGNEFNMTTKDLVKTLRVALLKEIGHNGIDSWLTIECTCLQRNNT</sequence>
<dbReference type="SMART" id="SM00353">
    <property type="entry name" value="HLH"/>
    <property type="match status" value="1"/>
</dbReference>
<evidence type="ECO:0000259" key="6">
    <source>
        <dbReference type="PROSITE" id="PS50888"/>
    </source>
</evidence>
<dbReference type="Pfam" id="PF22754">
    <property type="entry name" value="bHLH-TF_ACT-like_plant"/>
    <property type="match status" value="1"/>
</dbReference>
<dbReference type="Proteomes" id="UP000237347">
    <property type="component" value="Unassembled WGS sequence"/>
</dbReference>
<dbReference type="SUPFAM" id="SSF47459">
    <property type="entry name" value="HLH, helix-loop-helix DNA-binding domain"/>
    <property type="match status" value="1"/>
</dbReference>
<feature type="region of interest" description="Disordered" evidence="5">
    <location>
        <begin position="255"/>
        <end position="274"/>
    </location>
</feature>
<evidence type="ECO:0000256" key="1">
    <source>
        <dbReference type="ARBA" id="ARBA00004123"/>
    </source>
</evidence>
<comment type="caution">
    <text evidence="7">The sequence shown here is derived from an EMBL/GenBank/DDBJ whole genome shotgun (WGS) entry which is preliminary data.</text>
</comment>
<dbReference type="Pfam" id="PF00010">
    <property type="entry name" value="HLH"/>
    <property type="match status" value="1"/>
</dbReference>
<dbReference type="GO" id="GO:0080090">
    <property type="term" value="P:regulation of primary metabolic process"/>
    <property type="evidence" value="ECO:0007669"/>
    <property type="project" value="UniProtKB-ARBA"/>
</dbReference>
<reference evidence="7 8" key="1">
    <citation type="journal article" date="2018" name="Sci. Data">
        <title>The draft genome sequence of cork oak.</title>
        <authorList>
            <person name="Ramos A.M."/>
            <person name="Usie A."/>
            <person name="Barbosa P."/>
            <person name="Barros P.M."/>
            <person name="Capote T."/>
            <person name="Chaves I."/>
            <person name="Simoes F."/>
            <person name="Abreu I."/>
            <person name="Carrasquinho I."/>
            <person name="Faro C."/>
            <person name="Guimaraes J.B."/>
            <person name="Mendonca D."/>
            <person name="Nobrega F."/>
            <person name="Rodrigues L."/>
            <person name="Saibo N.J.M."/>
            <person name="Varela M.C."/>
            <person name="Egas C."/>
            <person name="Matos J."/>
            <person name="Miguel C.M."/>
            <person name="Oliveira M.M."/>
            <person name="Ricardo C.P."/>
            <person name="Goncalves S."/>
        </authorList>
    </citation>
    <scope>NUCLEOTIDE SEQUENCE [LARGE SCALE GENOMIC DNA]</scope>
    <source>
        <strain evidence="8">cv. HL8</strain>
    </source>
</reference>
<dbReference type="PROSITE" id="PS50888">
    <property type="entry name" value="BHLH"/>
    <property type="match status" value="1"/>
</dbReference>
<dbReference type="InterPro" id="IPR052610">
    <property type="entry name" value="bHLH_transcription_regulator"/>
</dbReference>
<evidence type="ECO:0000256" key="2">
    <source>
        <dbReference type="ARBA" id="ARBA00023015"/>
    </source>
</evidence>